<dbReference type="InterPro" id="IPR038506">
    <property type="entry name" value="GLE1-like_sf"/>
</dbReference>
<evidence type="ECO:0000256" key="4">
    <source>
        <dbReference type="ARBA" id="ARBA00022816"/>
    </source>
</evidence>
<evidence type="ECO:0000256" key="8">
    <source>
        <dbReference type="ARBA" id="ARBA00023242"/>
    </source>
</evidence>
<evidence type="ECO:0000256" key="7">
    <source>
        <dbReference type="ARBA" id="ARBA00023132"/>
    </source>
</evidence>
<evidence type="ECO:0000313" key="14">
    <source>
        <dbReference type="Proteomes" id="UP000327013"/>
    </source>
</evidence>
<sequence length="531" mass="59750">MPLQDMSHNEQQPESWQTKGKQKLRKLPGVKQIINHLGERKRVSDLDEKSRKLEDAHRRALLTSTSEHDLVRARAERAALEHEVALIRRKKKEQKRLEEKRRRAETERAELVQQERQLYEQQLEDERRADEEQARLEADRRAVAERKRRKAEEKKAAEAAAEAERRKQEAEEKQRIAEQQANAPAPNPPPPVQAAAPAPTATPARVAGVGAQSGPHVELHQKYLALHQKLKLLRQNLSAAKQQYPNLKKDLGDFKRDVRKRMSQFTEQKEKNKEIFRLLTDGVKKGNMAAGPTIDVRDYIVQPLPQDVNQNDNQVPALRIFLLNIMAKSAVQQMIVAAGPKPETADPLGLACVLVFANTDLRWQGFPLSDILLAKLHRTVPVLFGINGKEDTESGRKNLGWAREPHAPDGDWLSEQQSTEKWIGLGAGFAACTLRVYRSPALNPLPPTLFWESTARLLNTPVAERTQAHFFLLKAFVEYATPKIIGTFGRAGALLIRRAIVSYPAESHGAKGANSLASAAIAVKRDYNLIV</sequence>
<feature type="compositionally biased region" description="Basic and acidic residues" evidence="12">
    <location>
        <begin position="146"/>
        <end position="176"/>
    </location>
</feature>
<feature type="region of interest" description="Disordered" evidence="12">
    <location>
        <begin position="89"/>
        <end position="110"/>
    </location>
</feature>
<evidence type="ECO:0000256" key="1">
    <source>
        <dbReference type="ARBA" id="ARBA00004567"/>
    </source>
</evidence>
<feature type="region of interest" description="Disordered" evidence="12">
    <location>
        <begin position="1"/>
        <end position="25"/>
    </location>
</feature>
<proteinExistence type="inferred from homology"/>
<dbReference type="GO" id="GO:0016973">
    <property type="term" value="P:poly(A)+ mRNA export from nucleus"/>
    <property type="evidence" value="ECO:0007669"/>
    <property type="project" value="InterPro"/>
</dbReference>
<keyword evidence="8" id="KW-0539">Nucleus</keyword>
<evidence type="ECO:0000256" key="5">
    <source>
        <dbReference type="ARBA" id="ARBA00022927"/>
    </source>
</evidence>
<comment type="subcellular location">
    <subcellularLocation>
        <location evidence="1">Nucleus</location>
        <location evidence="1">Nuclear pore complex</location>
    </subcellularLocation>
</comment>
<accession>A0A5N6KQX6</accession>
<dbReference type="PANTHER" id="PTHR12960:SF0">
    <property type="entry name" value="MRNA EXPORT FACTOR GLE1"/>
    <property type="match status" value="1"/>
</dbReference>
<dbReference type="EMBL" id="VIBQ01000010">
    <property type="protein sequence ID" value="KAB8338824.1"/>
    <property type="molecule type" value="Genomic_DNA"/>
</dbReference>
<dbReference type="InterPro" id="IPR012476">
    <property type="entry name" value="GLE1"/>
</dbReference>
<comment type="similarity">
    <text evidence="2">Belongs to the GLE1 family.</text>
</comment>
<dbReference type="Pfam" id="PF07817">
    <property type="entry name" value="GLE1"/>
    <property type="match status" value="1"/>
</dbReference>
<dbReference type="AlphaFoldDB" id="A0A5N6KQX6"/>
<evidence type="ECO:0000256" key="11">
    <source>
        <dbReference type="SAM" id="Coils"/>
    </source>
</evidence>
<feature type="compositionally biased region" description="Basic and acidic residues" evidence="12">
    <location>
        <begin position="95"/>
        <end position="110"/>
    </location>
</feature>
<dbReference type="PANTHER" id="PTHR12960">
    <property type="entry name" value="GLE-1-RELATED"/>
    <property type="match status" value="1"/>
</dbReference>
<dbReference type="GO" id="GO:0005737">
    <property type="term" value="C:cytoplasm"/>
    <property type="evidence" value="ECO:0007669"/>
    <property type="project" value="TreeGrafter"/>
</dbReference>
<name>A0A5N6KQX6_9ROSI</name>
<comment type="caution">
    <text evidence="13">The sequence shown here is derived from an EMBL/GenBank/DDBJ whole genome shotgun (WGS) entry which is preliminary data.</text>
</comment>
<keyword evidence="14" id="KW-1185">Reference proteome</keyword>
<dbReference type="Proteomes" id="UP000327013">
    <property type="component" value="Unassembled WGS sequence"/>
</dbReference>
<organism evidence="13 14">
    <name type="scientific">Carpinus fangiana</name>
    <dbReference type="NCBI Taxonomy" id="176857"/>
    <lineage>
        <taxon>Eukaryota</taxon>
        <taxon>Viridiplantae</taxon>
        <taxon>Streptophyta</taxon>
        <taxon>Embryophyta</taxon>
        <taxon>Tracheophyta</taxon>
        <taxon>Spermatophyta</taxon>
        <taxon>Magnoliopsida</taxon>
        <taxon>eudicotyledons</taxon>
        <taxon>Gunneridae</taxon>
        <taxon>Pentapetalae</taxon>
        <taxon>rosids</taxon>
        <taxon>fabids</taxon>
        <taxon>Fagales</taxon>
        <taxon>Betulaceae</taxon>
        <taxon>Carpinus</taxon>
    </lineage>
</organism>
<evidence type="ECO:0000256" key="6">
    <source>
        <dbReference type="ARBA" id="ARBA00023010"/>
    </source>
</evidence>
<keyword evidence="3" id="KW-0813">Transport</keyword>
<protein>
    <recommendedName>
        <fullName evidence="9">mRNA export factor GLE1</fullName>
    </recommendedName>
    <alternativeName>
        <fullName evidence="10">Nucleoporin GLE1</fullName>
    </alternativeName>
</protein>
<keyword evidence="5" id="KW-0653">Protein transport</keyword>
<dbReference type="Gene3D" id="1.25.40.510">
    <property type="entry name" value="GLE1-like"/>
    <property type="match status" value="1"/>
</dbReference>
<gene>
    <name evidence="13" type="ORF">FH972_021768</name>
</gene>
<evidence type="ECO:0000256" key="2">
    <source>
        <dbReference type="ARBA" id="ARBA00011056"/>
    </source>
</evidence>
<keyword evidence="7" id="KW-0906">Nuclear pore complex</keyword>
<reference evidence="13 14" key="1">
    <citation type="submission" date="2019-06" db="EMBL/GenBank/DDBJ databases">
        <title>A chromosomal-level reference genome of Carpinus fangiana (Coryloideae, Betulaceae).</title>
        <authorList>
            <person name="Yang X."/>
            <person name="Wang Z."/>
            <person name="Zhang L."/>
            <person name="Hao G."/>
            <person name="Liu J."/>
            <person name="Yang Y."/>
        </authorList>
    </citation>
    <scope>NUCLEOTIDE SEQUENCE [LARGE SCALE GENOMIC DNA]</scope>
    <source>
        <strain evidence="13">Cfa_2016G</strain>
        <tissue evidence="13">Leaf</tissue>
    </source>
</reference>
<feature type="coiled-coil region" evidence="11">
    <location>
        <begin position="223"/>
        <end position="250"/>
    </location>
</feature>
<keyword evidence="11" id="KW-0175">Coiled coil</keyword>
<feature type="compositionally biased region" description="Polar residues" evidence="12">
    <location>
        <begin position="9"/>
        <end position="19"/>
    </location>
</feature>
<evidence type="ECO:0000313" key="13">
    <source>
        <dbReference type="EMBL" id="KAB8338824.1"/>
    </source>
</evidence>
<evidence type="ECO:0000256" key="12">
    <source>
        <dbReference type="SAM" id="MobiDB-lite"/>
    </source>
</evidence>
<keyword evidence="6" id="KW-0811">Translocation</keyword>
<feature type="compositionally biased region" description="Low complexity" evidence="12">
    <location>
        <begin position="193"/>
        <end position="207"/>
    </location>
</feature>
<dbReference type="GO" id="GO:0015031">
    <property type="term" value="P:protein transport"/>
    <property type="evidence" value="ECO:0007669"/>
    <property type="project" value="UniProtKB-KW"/>
</dbReference>
<keyword evidence="4" id="KW-0509">mRNA transport</keyword>
<dbReference type="GO" id="GO:0005543">
    <property type="term" value="F:phospholipid binding"/>
    <property type="evidence" value="ECO:0007669"/>
    <property type="project" value="TreeGrafter"/>
</dbReference>
<dbReference type="GO" id="GO:0031369">
    <property type="term" value="F:translation initiation factor binding"/>
    <property type="evidence" value="ECO:0007669"/>
    <property type="project" value="TreeGrafter"/>
</dbReference>
<dbReference type="GO" id="GO:0000822">
    <property type="term" value="F:inositol hexakisphosphate binding"/>
    <property type="evidence" value="ECO:0007669"/>
    <property type="project" value="TreeGrafter"/>
</dbReference>
<evidence type="ECO:0000256" key="9">
    <source>
        <dbReference type="ARBA" id="ARBA00026227"/>
    </source>
</evidence>
<feature type="region of interest" description="Disordered" evidence="12">
    <location>
        <begin position="146"/>
        <end position="208"/>
    </location>
</feature>
<dbReference type="GO" id="GO:0044614">
    <property type="term" value="C:nuclear pore cytoplasmic filaments"/>
    <property type="evidence" value="ECO:0007669"/>
    <property type="project" value="TreeGrafter"/>
</dbReference>
<evidence type="ECO:0000256" key="3">
    <source>
        <dbReference type="ARBA" id="ARBA00022448"/>
    </source>
</evidence>
<evidence type="ECO:0000256" key="10">
    <source>
        <dbReference type="ARBA" id="ARBA00029983"/>
    </source>
</evidence>
<dbReference type="OrthoDB" id="420884at2759"/>